<sequence>MRPLKLTMTAFGPYAKKQEIDFTNLNGRNIFLITGPTGAGKTTIFDGISYAIYGEASGEDRDSESLRSQFADIDTLTSVELEFNLRGVDYYIKRIPKQEKKKARGEGLTEQKTDAEMKIFKNNGDINVISGVSNVNEYINEIMGINYEQFKQIMMIPQGEFRKLLTSESKDREKILQKIFGTEAYKLVEIKLNEMAGKIRRSVNELEHKQNEIIGTVQCNDNAALVELVESENKNVSSIIEELKTYIKSDNERKNIIEKSISKKEKFLEEKQKEILEAKENNKKFKEKDAIEIQKKFLEDKESTIEEKKTILLKARKAGEIVGVEENCIEKEKRLESKKLELLEKQESIKLDAENLKKAEESFKFESSREEERKKLLEDTAILKGYISKVKDFENKSESLKILDKNLKLIEQDKLLKKQEIEKLKKDIDNYNNELELARKSSEEFVKLNAQLEKVNEIYSKIHTLDLENKKLVKIRGDYLKYRNKAVEDKKILEAAELNFKELERLFREGQAGLLAKNLEDGMLCPVCGAIHHPKLALLEKGVPTEAELKIKKDYLDEALKKFQSSNESFIEADVKGRSQNSIVNRLKEELQSLIEDDIVTLTKDELTNFIKEKLLYFEENRKSLGIETQRLEKEKNNRDNLLKLLNEKKDLQSKLEKSFEELNNKYQLSLSAVEREKGTLKQIEQEIPEKFRGEKNLINAITGMEYKQTAMEKALKESQEKFNNLKLKYEKLIIEKEGIIKALKEEEISLNDSENKLNEGITKRGFKDLQDYKKSKLTESKQEELNKYINDFNEELKSIKDRYIKIQKDIEGKSLVNVNTLENDYEIIKKERELLDNQKVALHAKIEINSNAFLRIRELNKEIKDREKEYSIVGDLSEAAKGNNSERMTFERYVLAFFFDNIIEAANIRFSKMSENRYELDRIKQKGKGLTQSGLELQVYDNYTGKYRHVKTLSGGEGFKASLSLALGLSDVVQCYSGGISLDTMFIDEGFGTLDPESLENAIQCLVDLQNTGRLVGIISHVPELKERIDARLEIMPSAEGSTAKFNIL</sequence>
<proteinExistence type="inferred from homology"/>
<dbReference type="InterPro" id="IPR027417">
    <property type="entry name" value="P-loop_NTPase"/>
</dbReference>
<reference evidence="6 7" key="1">
    <citation type="journal article" date="2015" name="J. Biotechnol.">
        <title>Complete genome sequence of a malodorant-producing acetogen, Clostridium scatologenes ATCC 25775(T).</title>
        <authorList>
            <person name="Zhu Z."/>
            <person name="Guo T."/>
            <person name="Zheng H."/>
            <person name="Song T."/>
            <person name="Ouyang P."/>
            <person name="Xie J."/>
        </authorList>
    </citation>
    <scope>NUCLEOTIDE SEQUENCE [LARGE SCALE GENOMIC DNA]</scope>
    <source>
        <strain evidence="6 7">ATCC 25775</strain>
    </source>
</reference>
<dbReference type="STRING" id="1548.CSCA_1351"/>
<dbReference type="EMBL" id="CP009933">
    <property type="protein sequence ID" value="AKA68476.1"/>
    <property type="molecule type" value="Genomic_DNA"/>
</dbReference>
<evidence type="ECO:0000259" key="5">
    <source>
        <dbReference type="Pfam" id="PF13476"/>
    </source>
</evidence>
<dbReference type="GO" id="GO:0016887">
    <property type="term" value="F:ATP hydrolysis activity"/>
    <property type="evidence" value="ECO:0007669"/>
    <property type="project" value="InterPro"/>
</dbReference>
<feature type="coiled-coil region" evidence="4">
    <location>
        <begin position="629"/>
        <end position="666"/>
    </location>
</feature>
<comment type="similarity">
    <text evidence="1">Belongs to the SMC family. SbcC subfamily.</text>
</comment>
<protein>
    <recommendedName>
        <fullName evidence="3">Nuclease SbcCD subunit C</fullName>
    </recommendedName>
</protein>
<accession>A0A0E3GQF4</accession>
<keyword evidence="6" id="KW-0240">DNA-directed RNA polymerase</keyword>
<evidence type="ECO:0000256" key="3">
    <source>
        <dbReference type="ARBA" id="ARBA00013368"/>
    </source>
</evidence>
<evidence type="ECO:0000256" key="2">
    <source>
        <dbReference type="ARBA" id="ARBA00011322"/>
    </source>
</evidence>
<organism evidence="6 7">
    <name type="scientific">Clostridium scatologenes</name>
    <dbReference type="NCBI Taxonomy" id="1548"/>
    <lineage>
        <taxon>Bacteria</taxon>
        <taxon>Bacillati</taxon>
        <taxon>Bacillota</taxon>
        <taxon>Clostridia</taxon>
        <taxon>Eubacteriales</taxon>
        <taxon>Clostridiaceae</taxon>
        <taxon>Clostridium</taxon>
    </lineage>
</organism>
<gene>
    <name evidence="6" type="ORF">CSCA_1351</name>
</gene>
<name>A0A0E3GQF4_CLOSL</name>
<dbReference type="SUPFAM" id="SSF52540">
    <property type="entry name" value="P-loop containing nucleoside triphosphate hydrolases"/>
    <property type="match status" value="1"/>
</dbReference>
<evidence type="ECO:0000256" key="4">
    <source>
        <dbReference type="SAM" id="Coils"/>
    </source>
</evidence>
<dbReference type="AlphaFoldDB" id="A0A0E3GQF4"/>
<feature type="coiled-coil region" evidence="4">
    <location>
        <begin position="709"/>
        <end position="736"/>
    </location>
</feature>
<dbReference type="Gene3D" id="3.40.50.300">
    <property type="entry name" value="P-loop containing nucleotide triphosphate hydrolases"/>
    <property type="match status" value="2"/>
</dbReference>
<dbReference type="PANTHER" id="PTHR32114:SF2">
    <property type="entry name" value="ABC TRANSPORTER ABCH.3"/>
    <property type="match status" value="1"/>
</dbReference>
<dbReference type="HOGENOM" id="CLU_004785_2_1_9"/>
<keyword evidence="6" id="KW-0804">Transcription</keyword>
<feature type="coiled-coil region" evidence="4">
    <location>
        <begin position="261"/>
        <end position="308"/>
    </location>
</feature>
<comment type="subunit">
    <text evidence="2">Heterodimer of SbcC and SbcD.</text>
</comment>
<keyword evidence="4" id="KW-0175">Coiled coil</keyword>
<dbReference type="Pfam" id="PF13476">
    <property type="entry name" value="AAA_23"/>
    <property type="match status" value="1"/>
</dbReference>
<evidence type="ECO:0000313" key="7">
    <source>
        <dbReference type="Proteomes" id="UP000033115"/>
    </source>
</evidence>
<dbReference type="GO" id="GO:0006302">
    <property type="term" value="P:double-strand break repair"/>
    <property type="evidence" value="ECO:0007669"/>
    <property type="project" value="InterPro"/>
</dbReference>
<feature type="coiled-coil region" evidence="4">
    <location>
        <begin position="783"/>
        <end position="870"/>
    </location>
</feature>
<dbReference type="Pfam" id="PF13558">
    <property type="entry name" value="SbcC_Walker_B"/>
    <property type="match status" value="1"/>
</dbReference>
<evidence type="ECO:0000256" key="1">
    <source>
        <dbReference type="ARBA" id="ARBA00006930"/>
    </source>
</evidence>
<keyword evidence="7" id="KW-1185">Reference proteome</keyword>
<dbReference type="PANTHER" id="PTHR32114">
    <property type="entry name" value="ABC TRANSPORTER ABCH.3"/>
    <property type="match status" value="1"/>
</dbReference>
<dbReference type="Proteomes" id="UP000033115">
    <property type="component" value="Chromosome"/>
</dbReference>
<dbReference type="RefSeq" id="WP_029159919.1">
    <property type="nucleotide sequence ID" value="NZ_CP009933.1"/>
</dbReference>
<dbReference type="InterPro" id="IPR038729">
    <property type="entry name" value="Rad50/SbcC_AAA"/>
</dbReference>
<feature type="coiled-coil region" evidence="4">
    <location>
        <begin position="407"/>
        <end position="441"/>
    </location>
</feature>
<feature type="domain" description="Rad50/SbcC-type AAA" evidence="5">
    <location>
        <begin position="5"/>
        <end position="214"/>
    </location>
</feature>
<dbReference type="KEGG" id="csq:CSCA_1351"/>
<evidence type="ECO:0000313" key="6">
    <source>
        <dbReference type="EMBL" id="AKA68476.1"/>
    </source>
</evidence>
<dbReference type="GO" id="GO:0000428">
    <property type="term" value="C:DNA-directed RNA polymerase complex"/>
    <property type="evidence" value="ECO:0007669"/>
    <property type="project" value="UniProtKB-KW"/>
</dbReference>